<reference evidence="2" key="1">
    <citation type="submission" date="2020-03" db="EMBL/GenBank/DDBJ databases">
        <title>The deep terrestrial virosphere.</title>
        <authorList>
            <person name="Holmfeldt K."/>
            <person name="Nilsson E."/>
            <person name="Simone D."/>
            <person name="Lopez-Fernandez M."/>
            <person name="Wu X."/>
            <person name="de Brujin I."/>
            <person name="Lundin D."/>
            <person name="Andersson A."/>
            <person name="Bertilsson S."/>
            <person name="Dopson M."/>
        </authorList>
    </citation>
    <scope>NUCLEOTIDE SEQUENCE</scope>
    <source>
        <strain evidence="2">MM415A00699</strain>
    </source>
</reference>
<feature type="compositionally biased region" description="Basic and acidic residues" evidence="1">
    <location>
        <begin position="293"/>
        <end position="311"/>
    </location>
</feature>
<sequence>MPVKGLMPGLPEHGKIKAGVKGEWTKSVGGAKFRLPKKLDHFIITITDREESGNFKQDVALMDDLKKLGDAILNKDGNLVGIPIRLLYNDIDLNFPTRYAKYKGIKCVCSGNGEQAKTVLSDKPIKCPCADLEVGHEPFRCRLRFGYPAPGSSGTCKINGKLYCVIEGAKILGACHVLRTTSINTVKSILSGLAFIKTATGGILAFLPLHLMLTPKLTTTQEGDTTTVYISSVVFRGGISDLQQRAIAMAKEKVQYLLTMDQVEQQAREFITVDEIEEDDIDIAQEFYPETAKHAVPPEKAESEPEQKPKAEPVTAGVTETVSVSESTAEKVAEDNSGPVTKDQKSEILKLKKQYKITSSEAWANLLKPFNVQSANFLTKNQADEFIESLKANPI</sequence>
<protein>
    <submittedName>
        <fullName evidence="2">Uncharacterized protein</fullName>
    </submittedName>
</protein>
<dbReference type="AlphaFoldDB" id="A0A6M3KF43"/>
<dbReference type="Pfam" id="PF18897">
    <property type="entry name" value="Gp3-like"/>
    <property type="match status" value="1"/>
</dbReference>
<feature type="compositionally biased region" description="Polar residues" evidence="1">
    <location>
        <begin position="318"/>
        <end position="327"/>
    </location>
</feature>
<accession>A0A6M3KF43</accession>
<dbReference type="InterPro" id="IPR043991">
    <property type="entry name" value="Gp3-like"/>
</dbReference>
<gene>
    <name evidence="2" type="ORF">MM415A00699_0009</name>
</gene>
<organism evidence="2">
    <name type="scientific">viral metagenome</name>
    <dbReference type="NCBI Taxonomy" id="1070528"/>
    <lineage>
        <taxon>unclassified sequences</taxon>
        <taxon>metagenomes</taxon>
        <taxon>organismal metagenomes</taxon>
    </lineage>
</organism>
<evidence type="ECO:0000256" key="1">
    <source>
        <dbReference type="SAM" id="MobiDB-lite"/>
    </source>
</evidence>
<proteinExistence type="predicted"/>
<evidence type="ECO:0000313" key="2">
    <source>
        <dbReference type="EMBL" id="QJA80567.1"/>
    </source>
</evidence>
<feature type="region of interest" description="Disordered" evidence="1">
    <location>
        <begin position="293"/>
        <end position="342"/>
    </location>
</feature>
<dbReference type="EMBL" id="MT142427">
    <property type="protein sequence ID" value="QJA80567.1"/>
    <property type="molecule type" value="Genomic_DNA"/>
</dbReference>
<name>A0A6M3KF43_9ZZZZ</name>